<reference evidence="2" key="2">
    <citation type="submission" date="2024-02" db="EMBL/GenBank/DDBJ databases">
        <authorList>
            <consortium name="Clinical and Environmental Microbiology Branch: Whole genome sequencing antimicrobial resistance pathogens in the healthcare setting"/>
        </authorList>
    </citation>
    <scope>NUCLEOTIDE SEQUENCE</scope>
    <source>
        <strain evidence="2">2020GO-00142</strain>
    </source>
</reference>
<dbReference type="RefSeq" id="WP_163860818.1">
    <property type="nucleotide sequence ID" value="NZ_CP095443.1"/>
</dbReference>
<evidence type="ECO:0000313" key="4">
    <source>
        <dbReference type="Proteomes" id="UP001495779"/>
    </source>
</evidence>
<evidence type="ECO:0000313" key="2">
    <source>
        <dbReference type="EMBL" id="EMP9434793.1"/>
    </source>
</evidence>
<dbReference type="EMBL" id="AAZDVE040000048">
    <property type="protein sequence ID" value="EMP9434793.1"/>
    <property type="molecule type" value="Genomic_DNA"/>
</dbReference>
<dbReference type="InterPro" id="IPR000259">
    <property type="entry name" value="Adhesion_dom_fimbrial"/>
</dbReference>
<dbReference type="GO" id="GO:0007155">
    <property type="term" value="P:cell adhesion"/>
    <property type="evidence" value="ECO:0007669"/>
    <property type="project" value="InterPro"/>
</dbReference>
<organism evidence="2">
    <name type="scientific">Providencia stuartii</name>
    <dbReference type="NCBI Taxonomy" id="588"/>
    <lineage>
        <taxon>Bacteria</taxon>
        <taxon>Pseudomonadati</taxon>
        <taxon>Pseudomonadota</taxon>
        <taxon>Gammaproteobacteria</taxon>
        <taxon>Enterobacterales</taxon>
        <taxon>Morganellaceae</taxon>
        <taxon>Providencia</taxon>
    </lineage>
</organism>
<dbReference type="InterPro" id="IPR008966">
    <property type="entry name" value="Adhesion_dom_sf"/>
</dbReference>
<name>A0AAI9I3J5_PROST</name>
<gene>
    <name evidence="2" type="ORF">JRA39_003923</name>
    <name evidence="3" type="ORF">KDV35_11920</name>
</gene>
<dbReference type="Proteomes" id="UP001495779">
    <property type="component" value="Unassembled WGS sequence"/>
</dbReference>
<dbReference type="InterPro" id="IPR036937">
    <property type="entry name" value="Adhesion_dom_fimbrial_sf"/>
</dbReference>
<dbReference type="AlphaFoldDB" id="A0AAI9I3J5"/>
<dbReference type="Gene3D" id="2.60.40.1090">
    <property type="entry name" value="Fimbrial-type adhesion domain"/>
    <property type="match status" value="1"/>
</dbReference>
<dbReference type="SUPFAM" id="SSF49401">
    <property type="entry name" value="Bacterial adhesins"/>
    <property type="match status" value="1"/>
</dbReference>
<accession>A0AAI9I3J5</accession>
<dbReference type="Pfam" id="PF00419">
    <property type="entry name" value="Fimbrial"/>
    <property type="match status" value="1"/>
</dbReference>
<protein>
    <submittedName>
        <fullName evidence="2">Fimbrial protein</fullName>
    </submittedName>
</protein>
<dbReference type="EMBL" id="JAGSRH010000016">
    <property type="protein sequence ID" value="MER5077557.1"/>
    <property type="molecule type" value="Genomic_DNA"/>
</dbReference>
<proteinExistence type="predicted"/>
<feature type="domain" description="Fimbrial-type adhesion" evidence="1">
    <location>
        <begin position="24"/>
        <end position="165"/>
    </location>
</feature>
<comment type="caution">
    <text evidence="2">The sequence shown here is derived from an EMBL/GenBank/DDBJ whole genome shotgun (WGS) entry which is preliminary data.</text>
</comment>
<evidence type="ECO:0000313" key="3">
    <source>
        <dbReference type="EMBL" id="MER5077557.1"/>
    </source>
</evidence>
<sequence length="165" mass="18142">MKKTTLLTLIMITASFPLIVLANWEFTGNLIIPPICQLAEENPLQVSFGKIGIQKIDGDAFRRQIPFTLNCNKNTHPLWDVKLTFSGNLAGRGFDDSTLYTQTLKNNGKIGIQIQVDGVPQPLNKPFSININAPPIISAVPVKLANTNLIADEFTASGYLTIDFQ</sequence>
<evidence type="ECO:0000259" key="1">
    <source>
        <dbReference type="Pfam" id="PF00419"/>
    </source>
</evidence>
<dbReference type="GO" id="GO:0009289">
    <property type="term" value="C:pilus"/>
    <property type="evidence" value="ECO:0007669"/>
    <property type="project" value="InterPro"/>
</dbReference>
<reference evidence="3 4" key="1">
    <citation type="submission" date="2021-04" db="EMBL/GenBank/DDBJ databases">
        <title>Determining the burden of carbapenem-resistant Enterobacterales from a tertiary public heath setting in Bangladesh: a clinical, epidemiological, and molecular study.</title>
        <authorList>
            <person name="Farzana R."/>
            <person name="Walsh T.R."/>
        </authorList>
    </citation>
    <scope>NUCLEOTIDE SEQUENCE [LARGE SCALE GENOMIC DNA]</scope>
    <source>
        <strain evidence="4">dmpro_s316</strain>
        <strain evidence="3">Dmpro_s316</strain>
    </source>
</reference>